<proteinExistence type="inferred from homology"/>
<dbReference type="AlphaFoldDB" id="L8WJ06"/>
<dbReference type="InterPro" id="IPR036282">
    <property type="entry name" value="Glutathione-S-Trfase_C_sf"/>
</dbReference>
<dbReference type="OMA" id="WYASINP"/>
<dbReference type="PANTHER" id="PTHR44051">
    <property type="entry name" value="GLUTATHIONE S-TRANSFERASE-RELATED"/>
    <property type="match status" value="1"/>
</dbReference>
<evidence type="ECO:0000256" key="1">
    <source>
        <dbReference type="ARBA" id="ARBA00007409"/>
    </source>
</evidence>
<comment type="caution">
    <text evidence="5">The sequence shown here is derived from an EMBL/GenBank/DDBJ whole genome shotgun (WGS) entry which is preliminary data.</text>
</comment>
<dbReference type="PROSITE" id="PS50405">
    <property type="entry name" value="GST_CTER"/>
    <property type="match status" value="1"/>
</dbReference>
<feature type="domain" description="GST N-terminal" evidence="3">
    <location>
        <begin position="1"/>
        <end position="117"/>
    </location>
</feature>
<organism evidence="5 6">
    <name type="scientific">Thanatephorus cucumeris (strain AG1-IA)</name>
    <name type="common">Rice sheath blight fungus</name>
    <name type="synonym">Rhizoctonia solani</name>
    <dbReference type="NCBI Taxonomy" id="983506"/>
    <lineage>
        <taxon>Eukaryota</taxon>
        <taxon>Fungi</taxon>
        <taxon>Dikarya</taxon>
        <taxon>Basidiomycota</taxon>
        <taxon>Agaricomycotina</taxon>
        <taxon>Agaricomycetes</taxon>
        <taxon>Cantharellales</taxon>
        <taxon>Ceratobasidiaceae</taxon>
        <taxon>Rhizoctonia</taxon>
        <taxon>Rhizoctonia solani AG-1</taxon>
    </lineage>
</organism>
<dbReference type="SUPFAM" id="SSF47616">
    <property type="entry name" value="GST C-terminal domain-like"/>
    <property type="match status" value="1"/>
</dbReference>
<dbReference type="HOGENOM" id="CLU_011226_14_0_1"/>
<dbReference type="SMR" id="L8WJ06"/>
<accession>L8WJ06</accession>
<evidence type="ECO:0000313" key="5">
    <source>
        <dbReference type="EMBL" id="ELU38201.1"/>
    </source>
</evidence>
<dbReference type="Pfam" id="PF02798">
    <property type="entry name" value="GST_N"/>
    <property type="match status" value="1"/>
</dbReference>
<dbReference type="OrthoDB" id="422574at2759"/>
<dbReference type="Pfam" id="PF00043">
    <property type="entry name" value="GST_C"/>
    <property type="match status" value="1"/>
</dbReference>
<keyword evidence="6" id="KW-1185">Reference proteome</keyword>
<comment type="similarity">
    <text evidence="1 2">Belongs to the GST superfamily.</text>
</comment>
<name>L8WJ06_THACA</name>
<evidence type="ECO:0000313" key="6">
    <source>
        <dbReference type="Proteomes" id="UP000011668"/>
    </source>
</evidence>
<dbReference type="STRING" id="983506.L8WJ06"/>
<dbReference type="PROSITE" id="PS50404">
    <property type="entry name" value="GST_NTER"/>
    <property type="match status" value="1"/>
</dbReference>
<evidence type="ECO:0008006" key="7">
    <source>
        <dbReference type="Google" id="ProtNLM"/>
    </source>
</evidence>
<dbReference type="Gene3D" id="1.20.1050.10">
    <property type="match status" value="1"/>
</dbReference>
<dbReference type="InterPro" id="IPR010987">
    <property type="entry name" value="Glutathione-S-Trfase_C-like"/>
</dbReference>
<protein>
    <recommendedName>
        <fullName evidence="7">Glutathione S-transferase</fullName>
    </recommendedName>
</protein>
<dbReference type="InterPro" id="IPR004045">
    <property type="entry name" value="Glutathione_S-Trfase_N"/>
</dbReference>
<gene>
    <name evidence="5" type="ORF">AG1IA_07770</name>
</gene>
<dbReference type="InterPro" id="IPR036249">
    <property type="entry name" value="Thioredoxin-like_sf"/>
</dbReference>
<evidence type="ECO:0000259" key="3">
    <source>
        <dbReference type="PROSITE" id="PS50404"/>
    </source>
</evidence>
<evidence type="ECO:0000259" key="4">
    <source>
        <dbReference type="PROSITE" id="PS50405"/>
    </source>
</evidence>
<reference evidence="5 6" key="1">
    <citation type="journal article" date="2013" name="Nat. Commun.">
        <title>The evolution and pathogenic mechanisms of the rice sheath blight pathogen.</title>
        <authorList>
            <person name="Zheng A."/>
            <person name="Lin R."/>
            <person name="Xu L."/>
            <person name="Qin P."/>
            <person name="Tang C."/>
            <person name="Ai P."/>
            <person name="Zhang D."/>
            <person name="Liu Y."/>
            <person name="Sun Z."/>
            <person name="Feng H."/>
            <person name="Wang Y."/>
            <person name="Chen Y."/>
            <person name="Liang X."/>
            <person name="Fu R."/>
            <person name="Li Q."/>
            <person name="Zhang J."/>
            <person name="Yu X."/>
            <person name="Xie Z."/>
            <person name="Ding L."/>
            <person name="Guan P."/>
            <person name="Tang J."/>
            <person name="Liang Y."/>
            <person name="Wang S."/>
            <person name="Deng Q."/>
            <person name="Li S."/>
            <person name="Zhu J."/>
            <person name="Wang L."/>
            <person name="Liu H."/>
            <person name="Li P."/>
        </authorList>
    </citation>
    <scope>NUCLEOTIDE SEQUENCE [LARGE SCALE GENOMIC DNA]</scope>
    <source>
        <strain evidence="6">AG-1 IA</strain>
    </source>
</reference>
<dbReference type="EMBL" id="AFRT01002237">
    <property type="protein sequence ID" value="ELU38201.1"/>
    <property type="molecule type" value="Genomic_DNA"/>
</dbReference>
<dbReference type="Proteomes" id="UP000011668">
    <property type="component" value="Unassembled WGS sequence"/>
</dbReference>
<dbReference type="InterPro" id="IPR004046">
    <property type="entry name" value="GST_C"/>
</dbReference>
<feature type="domain" description="GST C-terminal" evidence="4">
    <location>
        <begin position="99"/>
        <end position="237"/>
    </location>
</feature>
<evidence type="ECO:0000256" key="2">
    <source>
        <dbReference type="RuleBase" id="RU003494"/>
    </source>
</evidence>
<dbReference type="Gene3D" id="3.40.30.10">
    <property type="entry name" value="Glutaredoxin"/>
    <property type="match status" value="1"/>
</dbReference>
<dbReference type="SUPFAM" id="SSF52833">
    <property type="entry name" value="Thioredoxin-like"/>
    <property type="match status" value="1"/>
</dbReference>
<dbReference type="PANTHER" id="PTHR44051:SF8">
    <property type="entry name" value="GLUTATHIONE S-TRANSFERASE GSTA"/>
    <property type="match status" value="1"/>
</dbReference>
<sequence length="250" mass="28412">MVKTLWILETQFDRAELISKQQLWNPVKFSVVVNMPSSDPLLLYTAASPNGECGKMSILLEELKDAYGLEYAFRNIDIRINPNGRIPALVDPSRDGFIVFESAAIVLYLAQATRWYRANARASRALLPVRARTDALPTVFGPITHPHVMISIKVLNERLSGREYLVGPGKGRYGLADINAFPWIRAHRWAGVENLNDYPHIQAWLDRIYERPQAKRGLDVPDPTRANMTKEEEEKLIASVQQWMFGPKGR</sequence>